<organism evidence="1 2">
    <name type="scientific">Melia azedarach</name>
    <name type="common">Chinaberry tree</name>
    <dbReference type="NCBI Taxonomy" id="155640"/>
    <lineage>
        <taxon>Eukaryota</taxon>
        <taxon>Viridiplantae</taxon>
        <taxon>Streptophyta</taxon>
        <taxon>Embryophyta</taxon>
        <taxon>Tracheophyta</taxon>
        <taxon>Spermatophyta</taxon>
        <taxon>Magnoliopsida</taxon>
        <taxon>eudicotyledons</taxon>
        <taxon>Gunneridae</taxon>
        <taxon>Pentapetalae</taxon>
        <taxon>rosids</taxon>
        <taxon>malvids</taxon>
        <taxon>Sapindales</taxon>
        <taxon>Meliaceae</taxon>
        <taxon>Melia</taxon>
    </lineage>
</organism>
<gene>
    <name evidence="1" type="ORF">OWV82_010044</name>
</gene>
<reference evidence="1 2" key="1">
    <citation type="journal article" date="2023" name="Science">
        <title>Complex scaffold remodeling in plant triterpene biosynthesis.</title>
        <authorList>
            <person name="De La Pena R."/>
            <person name="Hodgson H."/>
            <person name="Liu J.C."/>
            <person name="Stephenson M.J."/>
            <person name="Martin A.C."/>
            <person name="Owen C."/>
            <person name="Harkess A."/>
            <person name="Leebens-Mack J."/>
            <person name="Jimenez L.E."/>
            <person name="Osbourn A."/>
            <person name="Sattely E.S."/>
        </authorList>
    </citation>
    <scope>NUCLEOTIDE SEQUENCE [LARGE SCALE GENOMIC DNA]</scope>
    <source>
        <strain evidence="2">cv. JPN11</strain>
        <tissue evidence="1">Leaf</tissue>
    </source>
</reference>
<dbReference type="EMBL" id="CM051398">
    <property type="protein sequence ID" value="KAJ4718352.1"/>
    <property type="molecule type" value="Genomic_DNA"/>
</dbReference>
<accession>A0ACC1Y5E1</accession>
<evidence type="ECO:0000313" key="1">
    <source>
        <dbReference type="EMBL" id="KAJ4718352.1"/>
    </source>
</evidence>
<sequence length="369" mass="41510">MWSSLPYDLLATIFSYLPPDAFARARSVCHLWHTCAKLYNLQSVSQHHLAWFLALPTRNRGRRCYLHNPVADKWHLLSLDFLPDPVRPVCSIGSFLLSRPTNSTILQLVLCNPFTRQFRQLPLLNISRTNPAVGVVVEGQAQNGPYPHFIIYVAGGMSEEPHGGATYETTVELYDSRQDKWQIVGPVPVEFAVRLTVWTPNECVYIKGMLYWITSARAYSVMGFDIESNTWQELNIPMANSMEFATLVPRRSGRLTIVCGKCGSDAAFVMELEDDETWYVSEKVPNEMGKRLLGGKESWGSTKCVGVNGAMCLYREIGSGMIVWREAEDGSGGEWSWVDGCRFIRGEQVQNVAIKGMLIHPSLASSWMC</sequence>
<proteinExistence type="predicted"/>
<dbReference type="Proteomes" id="UP001164539">
    <property type="component" value="Chromosome 5"/>
</dbReference>
<comment type="caution">
    <text evidence="1">The sequence shown here is derived from an EMBL/GenBank/DDBJ whole genome shotgun (WGS) entry which is preliminary data.</text>
</comment>
<keyword evidence="2" id="KW-1185">Reference proteome</keyword>
<protein>
    <submittedName>
        <fullName evidence="1">F-box domain containing protein</fullName>
    </submittedName>
</protein>
<evidence type="ECO:0000313" key="2">
    <source>
        <dbReference type="Proteomes" id="UP001164539"/>
    </source>
</evidence>
<name>A0ACC1Y5E1_MELAZ</name>